<feature type="transmembrane region" description="Helical" evidence="2">
    <location>
        <begin position="138"/>
        <end position="160"/>
    </location>
</feature>
<dbReference type="Pfam" id="PF09534">
    <property type="entry name" value="Trp_oprn_chp"/>
    <property type="match status" value="1"/>
</dbReference>
<feature type="region of interest" description="Disordered" evidence="1">
    <location>
        <begin position="174"/>
        <end position="201"/>
    </location>
</feature>
<protein>
    <submittedName>
        <fullName evidence="3">Trp region conserved hypothetical membrane protein</fullName>
    </submittedName>
</protein>
<feature type="transmembrane region" description="Helical" evidence="2">
    <location>
        <begin position="82"/>
        <end position="103"/>
    </location>
</feature>
<evidence type="ECO:0000256" key="1">
    <source>
        <dbReference type="SAM" id="MobiDB-lite"/>
    </source>
</evidence>
<evidence type="ECO:0000256" key="2">
    <source>
        <dbReference type="SAM" id="Phobius"/>
    </source>
</evidence>
<evidence type="ECO:0000313" key="3">
    <source>
        <dbReference type="EMBL" id="SFO00339.1"/>
    </source>
</evidence>
<dbReference type="RefSeq" id="WP_090712827.1">
    <property type="nucleotide sequence ID" value="NZ_FOVM01000010.1"/>
</dbReference>
<name>A0A1I5DM60_9MICO</name>
<keyword evidence="2" id="KW-0812">Transmembrane</keyword>
<organism evidence="3 4">
    <name type="scientific">Mycetocola miduiensis</name>
    <dbReference type="NCBI Taxonomy" id="995034"/>
    <lineage>
        <taxon>Bacteria</taxon>
        <taxon>Bacillati</taxon>
        <taxon>Actinomycetota</taxon>
        <taxon>Actinomycetes</taxon>
        <taxon>Micrococcales</taxon>
        <taxon>Microbacteriaceae</taxon>
        <taxon>Mycetocola</taxon>
    </lineage>
</organism>
<keyword evidence="2" id="KW-0472">Membrane</keyword>
<dbReference type="EMBL" id="FOVM01000010">
    <property type="protein sequence ID" value="SFO00339.1"/>
    <property type="molecule type" value="Genomic_DNA"/>
</dbReference>
<sequence>MTSTPRSGKRSKYLLILGSLALSGMALIAWTQTWLVVELAPGSPATTVTVDGVVAAPAIAALALAGLALAAALAIAGLLFRIILGVLNIVLGGCIALSGVLVLTGPVASSEAAVTNATGIAGSKSIADLVSATSLTPWPFIALATGILLTLVGVGIVVTARRWPSSSRKYSAVRMEPADSDAMPDSVDSWDDLTRGDDPTR</sequence>
<dbReference type="InterPro" id="IPR019051">
    <property type="entry name" value="Trp_biosyn_TM_oprn/chp"/>
</dbReference>
<dbReference type="OrthoDB" id="4794414at2"/>
<feature type="compositionally biased region" description="Basic and acidic residues" evidence="1">
    <location>
        <begin position="192"/>
        <end position="201"/>
    </location>
</feature>
<dbReference type="AlphaFoldDB" id="A0A1I5DM60"/>
<dbReference type="STRING" id="995034.SAMN05216219_2982"/>
<gene>
    <name evidence="3" type="ORF">SAMN05216219_2982</name>
</gene>
<feature type="transmembrane region" description="Helical" evidence="2">
    <location>
        <begin position="52"/>
        <end position="75"/>
    </location>
</feature>
<feature type="transmembrane region" description="Helical" evidence="2">
    <location>
        <begin position="12"/>
        <end position="32"/>
    </location>
</feature>
<accession>A0A1I5DM60</accession>
<reference evidence="4" key="1">
    <citation type="submission" date="2016-10" db="EMBL/GenBank/DDBJ databases">
        <authorList>
            <person name="Varghese N."/>
            <person name="Submissions S."/>
        </authorList>
    </citation>
    <scope>NUCLEOTIDE SEQUENCE [LARGE SCALE GENOMIC DNA]</scope>
    <source>
        <strain evidence="4">CGMCC 1.11101</strain>
    </source>
</reference>
<keyword evidence="2" id="KW-1133">Transmembrane helix</keyword>
<proteinExistence type="predicted"/>
<dbReference type="Proteomes" id="UP000198867">
    <property type="component" value="Unassembled WGS sequence"/>
</dbReference>
<keyword evidence="4" id="KW-1185">Reference proteome</keyword>
<evidence type="ECO:0000313" key="4">
    <source>
        <dbReference type="Proteomes" id="UP000198867"/>
    </source>
</evidence>